<dbReference type="InterPro" id="IPR013783">
    <property type="entry name" value="Ig-like_fold"/>
</dbReference>
<dbReference type="EMBL" id="STFF01000002">
    <property type="protein sequence ID" value="THU40351.1"/>
    <property type="molecule type" value="Genomic_DNA"/>
</dbReference>
<dbReference type="Gene3D" id="2.60.40.10">
    <property type="entry name" value="Immunoglobulins"/>
    <property type="match status" value="2"/>
</dbReference>
<accession>A0A4S8HYF4</accession>
<dbReference type="OrthoDB" id="601690at2"/>
<gene>
    <name evidence="2" type="ORF">FAM09_10815</name>
</gene>
<keyword evidence="1" id="KW-0732">Signal</keyword>
<keyword evidence="3" id="KW-1185">Reference proteome</keyword>
<reference evidence="2 3" key="1">
    <citation type="submission" date="2019-04" db="EMBL/GenBank/DDBJ databases">
        <title>Niastella caeni sp. nov., isolated from activated sludge.</title>
        <authorList>
            <person name="Sheng M."/>
        </authorList>
    </citation>
    <scope>NUCLEOTIDE SEQUENCE [LARGE SCALE GENOMIC DNA]</scope>
    <source>
        <strain evidence="2 3">HX-2-15</strain>
    </source>
</reference>
<evidence type="ECO:0000313" key="2">
    <source>
        <dbReference type="EMBL" id="THU40351.1"/>
    </source>
</evidence>
<proteinExistence type="predicted"/>
<dbReference type="Proteomes" id="UP000306918">
    <property type="component" value="Unassembled WGS sequence"/>
</dbReference>
<sequence length="911" mass="97316">MYRTPGQVMLCMLLLFVCMQKSKAQCPAPTPLVINSITVTESRCQASGVATVLVSGGSTPYTYSIIAGTTLLPPQSSNILQSLAPGNYTVQVTDNCNTSVTRNFTISGTYAVPALNVTSQSPTCPGSSDGSITITANGRAPLTYSLISPSPVTRGPQTANVFTGLPVGTYTCRVNDSCGNFQSRTVSLSAPTSTVTLNTSRMQYLACDSFAVILTFDISNYRPPYTISVSPPTGPVVTHVLTAPNAGSFNDTFRIRFHHTTGFVEQMPVTVTNQCGVSSTGNVILSTDMDLSVNPTLPGACGSQYSYMFDRNPASLHCGTITYTLVSPSGAVLATQTNNSTFSGFSPGTGYKVVRQDCCRRDSVTFNWQAAPAFQISHTQNLPYATCREGTTALLIQFNYSNQPADIVLASGPPSVRFADGTVHTYTYPDTTKNFASYGILGYFGPGTYKLYAINNTCGQKDSLTITFGPNDVRHSVFTAALQKGCAADNKILLNATGPGWAPGHVTVNSIFSNTFIGPDVSITDSLTNLSAGTYHATYQYQHNYWTTYFGGTNPGCDVIRDTIVIPVYNQPRFNSTAAVALCGATRQVGLVPDSTRGVAPYQWQILAGPTTRPMQASPVFTGLVGGTYTFLMADACANSYSQSITIDTLRLPNAATTGSTCVGGAATFTLPASPFYNYTWQRPNGSTSTGNTLTLNPVTVSDLGAYTISVNCTIAGCTNTTSRSLMLNPCQALPQTLLHFSGQRKNSTIQLNWQTADEINMSHYIVERSAAGIVFTPVQQVAAKGEVLNSYTATDMHVPGGSVYYRLQSIEKNGTINYSSVISFNNEKARPFNVYPSLITGNTAVTVTCPVTSHTSFIRVVGVDGIVLKTVPVYAGVTKTRIDVTSLAKGSYFVVFTSDNNVITTQIWKE</sequence>
<feature type="chain" id="PRO_5020368570" evidence="1">
    <location>
        <begin position="25"/>
        <end position="911"/>
    </location>
</feature>
<name>A0A4S8HYF4_9BACT</name>
<evidence type="ECO:0000256" key="1">
    <source>
        <dbReference type="SAM" id="SignalP"/>
    </source>
</evidence>
<comment type="caution">
    <text evidence="2">The sequence shown here is derived from an EMBL/GenBank/DDBJ whole genome shotgun (WGS) entry which is preliminary data.</text>
</comment>
<organism evidence="2 3">
    <name type="scientific">Niastella caeni</name>
    <dbReference type="NCBI Taxonomy" id="2569763"/>
    <lineage>
        <taxon>Bacteria</taxon>
        <taxon>Pseudomonadati</taxon>
        <taxon>Bacteroidota</taxon>
        <taxon>Chitinophagia</taxon>
        <taxon>Chitinophagales</taxon>
        <taxon>Chitinophagaceae</taxon>
        <taxon>Niastella</taxon>
    </lineage>
</organism>
<feature type="signal peptide" evidence="1">
    <location>
        <begin position="1"/>
        <end position="24"/>
    </location>
</feature>
<dbReference type="AlphaFoldDB" id="A0A4S8HYF4"/>
<protein>
    <submittedName>
        <fullName evidence="2">T9SS type A sorting domain-containing protein</fullName>
    </submittedName>
</protein>
<evidence type="ECO:0000313" key="3">
    <source>
        <dbReference type="Proteomes" id="UP000306918"/>
    </source>
</evidence>